<dbReference type="EMBL" id="JAYMYQ010000069">
    <property type="protein sequence ID" value="KAK7296471.1"/>
    <property type="molecule type" value="Genomic_DNA"/>
</dbReference>
<gene>
    <name evidence="2" type="ORF">VNO77_50181</name>
</gene>
<organism evidence="2 3">
    <name type="scientific">Canavalia gladiata</name>
    <name type="common">Sword bean</name>
    <name type="synonym">Dolichos gladiatus</name>
    <dbReference type="NCBI Taxonomy" id="3824"/>
    <lineage>
        <taxon>Eukaryota</taxon>
        <taxon>Viridiplantae</taxon>
        <taxon>Streptophyta</taxon>
        <taxon>Embryophyta</taxon>
        <taxon>Tracheophyta</taxon>
        <taxon>Spermatophyta</taxon>
        <taxon>Magnoliopsida</taxon>
        <taxon>eudicotyledons</taxon>
        <taxon>Gunneridae</taxon>
        <taxon>Pentapetalae</taxon>
        <taxon>rosids</taxon>
        <taxon>fabids</taxon>
        <taxon>Fabales</taxon>
        <taxon>Fabaceae</taxon>
        <taxon>Papilionoideae</taxon>
        <taxon>50 kb inversion clade</taxon>
        <taxon>NPAAA clade</taxon>
        <taxon>indigoferoid/millettioid clade</taxon>
        <taxon>Phaseoleae</taxon>
        <taxon>Canavalia</taxon>
    </lineage>
</organism>
<proteinExistence type="predicted"/>
<name>A0AAN9JDY2_CANGL</name>
<feature type="region of interest" description="Disordered" evidence="1">
    <location>
        <begin position="151"/>
        <end position="185"/>
    </location>
</feature>
<accession>A0AAN9JDY2</accession>
<dbReference type="AlphaFoldDB" id="A0AAN9JDY2"/>
<evidence type="ECO:0000313" key="2">
    <source>
        <dbReference type="EMBL" id="KAK7296471.1"/>
    </source>
</evidence>
<sequence length="185" mass="21295">MIPFPVSLYSHLILGFTSDSLFHGLCPLAISPSVIFHQPRLGTYLLNLSWLVELASDRIPLTCDSIDYLYVSGSERSIYERRGNSFSDESFLLSSQSDLQVRLLDWLGYRSVSWEEGESMVEQGLPRVFLLSENSVLRRCTSHQVIPHFDNQTHSKARVEQTKWSRHVPDPWSNQDKREPGKLDR</sequence>
<evidence type="ECO:0000256" key="1">
    <source>
        <dbReference type="SAM" id="MobiDB-lite"/>
    </source>
</evidence>
<reference evidence="2 3" key="1">
    <citation type="submission" date="2024-01" db="EMBL/GenBank/DDBJ databases">
        <title>The genomes of 5 underutilized Papilionoideae crops provide insights into root nodulation and disease resistanc.</title>
        <authorList>
            <person name="Jiang F."/>
        </authorList>
    </citation>
    <scope>NUCLEOTIDE SEQUENCE [LARGE SCALE GENOMIC DNA]</scope>
    <source>
        <strain evidence="2">LVBAO_FW01</strain>
        <tissue evidence="2">Leaves</tissue>
    </source>
</reference>
<keyword evidence="3" id="KW-1185">Reference proteome</keyword>
<dbReference type="Proteomes" id="UP001367508">
    <property type="component" value="Unassembled WGS sequence"/>
</dbReference>
<comment type="caution">
    <text evidence="2">The sequence shown here is derived from an EMBL/GenBank/DDBJ whole genome shotgun (WGS) entry which is preliminary data.</text>
</comment>
<protein>
    <submittedName>
        <fullName evidence="2">Uncharacterized protein</fullName>
    </submittedName>
</protein>
<evidence type="ECO:0000313" key="3">
    <source>
        <dbReference type="Proteomes" id="UP001367508"/>
    </source>
</evidence>